<evidence type="ECO:0000313" key="2">
    <source>
        <dbReference type="Proteomes" id="UP000017119"/>
    </source>
</evidence>
<dbReference type="AlphaFoldDB" id="U5NGE7"/>
<dbReference type="PATRIC" id="fig|1403316.3.peg.517"/>
<reference evidence="1 2" key="1">
    <citation type="journal article" date="2013" name="Genome Announc.">
        <title>Genome Sequence of Mycoplasma parvum (Formerly Eperythrozoon parvum), a Diminutive Hemoplasma of the Pig.</title>
        <authorList>
            <person name="do Nascimento N.C."/>
            <person name="Dos Santos A.P."/>
            <person name="Chu Y."/>
            <person name="Guimaraes A.M."/>
            <person name="Pagliaro A."/>
            <person name="Messick J.B."/>
        </authorList>
    </citation>
    <scope>NUCLEOTIDE SEQUENCE [LARGE SCALE GENOMIC DNA]</scope>
    <source>
        <strain evidence="1 2">Indiana</strain>
    </source>
</reference>
<evidence type="ECO:0000313" key="1">
    <source>
        <dbReference type="EMBL" id="AGX89279.1"/>
    </source>
</evidence>
<organism evidence="1 2">
    <name type="scientific">Mycoplasma parvum str. Indiana</name>
    <dbReference type="NCBI Taxonomy" id="1403316"/>
    <lineage>
        <taxon>Bacteria</taxon>
        <taxon>Bacillati</taxon>
        <taxon>Mycoplasmatota</taxon>
        <taxon>Mollicutes</taxon>
        <taxon>Mycoplasmataceae</taxon>
        <taxon>Mycoplasma</taxon>
    </lineage>
</organism>
<accession>U5NGE7</accession>
<name>U5NGE7_9MOLU</name>
<dbReference type="KEGG" id="mpv:PRV_02765"/>
<proteinExistence type="predicted"/>
<dbReference type="HOGENOM" id="CLU_2602227_0_0_14"/>
<gene>
    <name evidence="1" type="ORF">PRV_02765</name>
</gene>
<dbReference type="Proteomes" id="UP000017119">
    <property type="component" value="Chromosome"/>
</dbReference>
<sequence>MEQNPNQKYEELTGNIKQEYKRYRKLFNKKEKTSKSFQLPFVPIIFQPKTTVPNLQEAIDYFQSLYSSELEKEEKLEEEKNNG</sequence>
<keyword evidence="2" id="KW-1185">Reference proteome</keyword>
<dbReference type="RefSeq" id="WP_022770485.1">
    <property type="nucleotide sequence ID" value="NC_022575.1"/>
</dbReference>
<protein>
    <submittedName>
        <fullName evidence="1">Uncharacterized protein</fullName>
    </submittedName>
</protein>
<dbReference type="EMBL" id="CP006771">
    <property type="protein sequence ID" value="AGX89279.1"/>
    <property type="molecule type" value="Genomic_DNA"/>
</dbReference>
<dbReference type="STRING" id="1403316.PRV_02765"/>